<dbReference type="EMBL" id="JALDAY010000009">
    <property type="protein sequence ID" value="MCI3275049.1"/>
    <property type="molecule type" value="Genomic_DNA"/>
</dbReference>
<dbReference type="PANTHER" id="PTHR36440:SF1">
    <property type="entry name" value="PUTATIVE (AFU_ORTHOLOGUE AFUA_8G07350)-RELATED"/>
    <property type="match status" value="1"/>
</dbReference>
<evidence type="ECO:0000259" key="1">
    <source>
        <dbReference type="Pfam" id="PF07883"/>
    </source>
</evidence>
<feature type="domain" description="Cupin type-2" evidence="1">
    <location>
        <begin position="32"/>
        <end position="100"/>
    </location>
</feature>
<name>A0ABS9YCU1_9ACTN</name>
<reference evidence="2" key="1">
    <citation type="submission" date="2022-03" db="EMBL/GenBank/DDBJ databases">
        <title>Streptomyces 7R015 and 7R016 isolated from Barleria lupulina in Thailand.</title>
        <authorList>
            <person name="Kanchanasin P."/>
            <person name="Phongsopitanun W."/>
            <person name="Tanasupawat S."/>
        </authorList>
    </citation>
    <scope>NUCLEOTIDE SEQUENCE</scope>
    <source>
        <strain evidence="2">7R015</strain>
    </source>
</reference>
<dbReference type="InterPro" id="IPR053146">
    <property type="entry name" value="QDO-like"/>
</dbReference>
<proteinExistence type="predicted"/>
<organism evidence="2 3">
    <name type="scientific">Streptomyces cylindrosporus</name>
    <dbReference type="NCBI Taxonomy" id="2927583"/>
    <lineage>
        <taxon>Bacteria</taxon>
        <taxon>Bacillati</taxon>
        <taxon>Actinomycetota</taxon>
        <taxon>Actinomycetes</taxon>
        <taxon>Kitasatosporales</taxon>
        <taxon>Streptomycetaceae</taxon>
        <taxon>Streptomyces</taxon>
    </lineage>
</organism>
<evidence type="ECO:0000313" key="2">
    <source>
        <dbReference type="EMBL" id="MCI3275049.1"/>
    </source>
</evidence>
<sequence length="179" mass="20022">MARAGDTLHLGNDTLTFHRTAADTNGEYLEVEVDFAPAAFRPPIHYHPGQHERLDILDGALAVRMADTEQLYSAGETVFTPPRCPHTLWNPGPAHARVMWRTTPALRTERLFETLWGLAADHRIGPDGPLLQIALLTFAFRNEYRIVSPRPPAVDLCLSALLAPLALARGYRPYHRSPR</sequence>
<evidence type="ECO:0000313" key="3">
    <source>
        <dbReference type="Proteomes" id="UP001165269"/>
    </source>
</evidence>
<dbReference type="InterPro" id="IPR013096">
    <property type="entry name" value="Cupin_2"/>
</dbReference>
<dbReference type="Pfam" id="PF07883">
    <property type="entry name" value="Cupin_2"/>
    <property type="match status" value="1"/>
</dbReference>
<dbReference type="InterPro" id="IPR011051">
    <property type="entry name" value="RmlC_Cupin_sf"/>
</dbReference>
<comment type="caution">
    <text evidence="2">The sequence shown here is derived from an EMBL/GenBank/DDBJ whole genome shotgun (WGS) entry which is preliminary data.</text>
</comment>
<dbReference type="PANTHER" id="PTHR36440">
    <property type="entry name" value="PUTATIVE (AFU_ORTHOLOGUE AFUA_8G07350)-RELATED"/>
    <property type="match status" value="1"/>
</dbReference>
<dbReference type="SUPFAM" id="SSF51182">
    <property type="entry name" value="RmlC-like cupins"/>
    <property type="match status" value="1"/>
</dbReference>
<keyword evidence="3" id="KW-1185">Reference proteome</keyword>
<dbReference type="InterPro" id="IPR014710">
    <property type="entry name" value="RmlC-like_jellyroll"/>
</dbReference>
<protein>
    <submittedName>
        <fullName evidence="2">Cupin domain-containing protein</fullName>
    </submittedName>
</protein>
<dbReference type="RefSeq" id="WP_242768824.1">
    <property type="nucleotide sequence ID" value="NZ_JALDAY010000009.1"/>
</dbReference>
<dbReference type="Gene3D" id="2.60.120.10">
    <property type="entry name" value="Jelly Rolls"/>
    <property type="match status" value="1"/>
</dbReference>
<accession>A0ABS9YCU1</accession>
<dbReference type="Proteomes" id="UP001165269">
    <property type="component" value="Unassembled WGS sequence"/>
</dbReference>
<gene>
    <name evidence="2" type="ORF">MQP27_28600</name>
</gene>